<evidence type="ECO:0000259" key="2">
    <source>
        <dbReference type="SMART" id="SM00393"/>
    </source>
</evidence>
<reference evidence="3 4" key="1">
    <citation type="journal article" date="2011" name="PLoS Pathog.">
        <title>Endophytic Life Strategies Decoded by Genome and Transcriptome Analyses of the Mutualistic Root Symbiont Piriformospora indica.</title>
        <authorList>
            <person name="Zuccaro A."/>
            <person name="Lahrmann U."/>
            <person name="Guldener U."/>
            <person name="Langen G."/>
            <person name="Pfiffi S."/>
            <person name="Biedenkopf D."/>
            <person name="Wong P."/>
            <person name="Samans B."/>
            <person name="Grimm C."/>
            <person name="Basiewicz M."/>
            <person name="Murat C."/>
            <person name="Martin F."/>
            <person name="Kogel K.H."/>
        </authorList>
    </citation>
    <scope>NUCLEOTIDE SEQUENCE [LARGE SCALE GENOMIC DNA]</scope>
    <source>
        <strain evidence="3 4">DSM 11827</strain>
    </source>
</reference>
<evidence type="ECO:0000313" key="3">
    <source>
        <dbReference type="EMBL" id="CCA67475.1"/>
    </source>
</evidence>
<dbReference type="OrthoDB" id="6512771at2759"/>
<dbReference type="GO" id="GO:0003676">
    <property type="term" value="F:nucleic acid binding"/>
    <property type="evidence" value="ECO:0007669"/>
    <property type="project" value="InterPro"/>
</dbReference>
<evidence type="ECO:0000256" key="1">
    <source>
        <dbReference type="SAM" id="MobiDB-lite"/>
    </source>
</evidence>
<accession>G4T841</accession>
<dbReference type="eggNOG" id="KOG1952">
    <property type="taxonomic scope" value="Eukaryota"/>
</dbReference>
<comment type="caution">
    <text evidence="3">The sequence shown here is derived from an EMBL/GenBank/DDBJ whole genome shotgun (WGS) entry which is preliminary data.</text>
</comment>
<proteinExistence type="predicted"/>
<dbReference type="InterPro" id="IPR036867">
    <property type="entry name" value="R3H_dom_sf"/>
</dbReference>
<protein>
    <recommendedName>
        <fullName evidence="2">R3H domain-containing protein</fullName>
    </recommendedName>
</protein>
<feature type="compositionally biased region" description="Polar residues" evidence="1">
    <location>
        <begin position="136"/>
        <end position="157"/>
    </location>
</feature>
<dbReference type="InParanoid" id="G4T841"/>
<keyword evidence="4" id="KW-1185">Reference proteome</keyword>
<gene>
    <name evidence="3" type="ORF">PIIN_01304</name>
</gene>
<dbReference type="InterPro" id="IPR001374">
    <property type="entry name" value="R3H_dom"/>
</dbReference>
<dbReference type="Pfam" id="PF01424">
    <property type="entry name" value="R3H"/>
    <property type="match status" value="1"/>
</dbReference>
<dbReference type="STRING" id="1109443.G4T841"/>
<organism evidence="3 4">
    <name type="scientific">Serendipita indica (strain DSM 11827)</name>
    <name type="common">Root endophyte fungus</name>
    <name type="synonym">Piriformospora indica</name>
    <dbReference type="NCBI Taxonomy" id="1109443"/>
    <lineage>
        <taxon>Eukaryota</taxon>
        <taxon>Fungi</taxon>
        <taxon>Dikarya</taxon>
        <taxon>Basidiomycota</taxon>
        <taxon>Agaricomycotina</taxon>
        <taxon>Agaricomycetes</taxon>
        <taxon>Sebacinales</taxon>
        <taxon>Serendipitaceae</taxon>
        <taxon>Serendipita</taxon>
    </lineage>
</organism>
<feature type="region of interest" description="Disordered" evidence="1">
    <location>
        <begin position="136"/>
        <end position="207"/>
    </location>
</feature>
<dbReference type="HOGENOM" id="CLU_1134240_0_0_1"/>
<dbReference type="Proteomes" id="UP000007148">
    <property type="component" value="Unassembled WGS sequence"/>
</dbReference>
<sequence>MRPQCNSDCKIAQRNARLAEALGIDRSPGAVSERTMATYSPELVAFARANTAFVKMVEKELANFVSSERAAHALPHMPEAKRSFVYNLAKVYRIDTRMIDVEPQRSVELIRRLDTRIPVPLLSSTLQAPATTLGKLQTSTSVPASPARSSTTLSASGTRAWAAVASTTSPALRPAPLNPATRPSTSITNSPAPPSARSIPADWETDD</sequence>
<name>G4T841_SERID</name>
<feature type="domain" description="R3H" evidence="2">
    <location>
        <begin position="37"/>
        <end position="112"/>
    </location>
</feature>
<dbReference type="SMART" id="SM00393">
    <property type="entry name" value="R3H"/>
    <property type="match status" value="1"/>
</dbReference>
<dbReference type="AlphaFoldDB" id="G4T841"/>
<dbReference type="EMBL" id="CAFZ01000014">
    <property type="protein sequence ID" value="CCA67475.1"/>
    <property type="molecule type" value="Genomic_DNA"/>
</dbReference>
<evidence type="ECO:0000313" key="4">
    <source>
        <dbReference type="Proteomes" id="UP000007148"/>
    </source>
</evidence>
<dbReference type="OMA" id="RTMATYS"/>
<dbReference type="Gene3D" id="3.30.1370.50">
    <property type="entry name" value="R3H-like domain"/>
    <property type="match status" value="1"/>
</dbReference>
<dbReference type="SUPFAM" id="SSF82708">
    <property type="entry name" value="R3H domain"/>
    <property type="match status" value="1"/>
</dbReference>